<gene>
    <name evidence="3" type="ORF">PGLA1383_LOCUS12311</name>
</gene>
<evidence type="ECO:0000259" key="2">
    <source>
        <dbReference type="Pfam" id="PF25072"/>
    </source>
</evidence>
<protein>
    <recommendedName>
        <fullName evidence="2">DUF7796 domain-containing protein</fullName>
    </recommendedName>
</protein>
<feature type="chain" id="PRO_5032508906" description="DUF7796 domain-containing protein" evidence="1">
    <location>
        <begin position="23"/>
        <end position="591"/>
    </location>
</feature>
<dbReference type="AlphaFoldDB" id="A0A813E060"/>
<keyword evidence="1" id="KW-0732">Signal</keyword>
<reference evidence="3" key="1">
    <citation type="submission" date="2021-02" db="EMBL/GenBank/DDBJ databases">
        <authorList>
            <person name="Dougan E. K."/>
            <person name="Rhodes N."/>
            <person name="Thang M."/>
            <person name="Chan C."/>
        </authorList>
    </citation>
    <scope>NUCLEOTIDE SEQUENCE</scope>
</reference>
<organism evidence="3 4">
    <name type="scientific">Polarella glacialis</name>
    <name type="common">Dinoflagellate</name>
    <dbReference type="NCBI Taxonomy" id="89957"/>
    <lineage>
        <taxon>Eukaryota</taxon>
        <taxon>Sar</taxon>
        <taxon>Alveolata</taxon>
        <taxon>Dinophyceae</taxon>
        <taxon>Suessiales</taxon>
        <taxon>Suessiaceae</taxon>
        <taxon>Polarella</taxon>
    </lineage>
</organism>
<sequence>MAVALRWLGLFAFLVLESPALRRDHYDSYECFRPDLAVSVARLSAQSLSECQACSGSFTAVPVQSGLGTPAFWATACAPAACLNWQVKEHVRASQHASVDTTWVLVGQPLPVRCADLALLPQTTSVDVSKPVALSANASPVAMCVFGGSNRLDPYTIHSQLNHVAIPFAADVYAFVDTPEIPPDSPPEFVAEAEKAQLMLSLLRPTRLLVEPARGNDELNALASRDMSSETWRRFSADTTGVSSSLQQCYHRNRCYQLLEEGERQRGFKYDLVVAARVDVLFLASPPLQLMHKDSLWVPDGMDWGGLMDRWAVLGRRTAKMWFGVWHEIIHRNFLQEQVLKLPAEMSVGRDPLHPLLGPELILARSFQGKRRCSKLKRVLSTAAVRCPGWSLRSKESSSELIMNGVRRHPCTQHGFRLGVEISDAHNVVARVERDGWSWNANRPWRIRILPNFFSILTDTDGKPPDAGARMQSATYCCGLPQLDDEKYSSCTGYASCFSAHMATYHRVCHGGLLGVGLVPPPPKAGEAQLDMSCWHLNDAPVQEGDSPLLCLLPWSSEDRETPVTFVFKDSLLAVSVANSSWSTNHDHHFF</sequence>
<dbReference type="EMBL" id="CAJNNV010006522">
    <property type="protein sequence ID" value="CAE8593722.1"/>
    <property type="molecule type" value="Genomic_DNA"/>
</dbReference>
<accession>A0A813E060</accession>
<keyword evidence="4" id="KW-1185">Reference proteome</keyword>
<feature type="signal peptide" evidence="1">
    <location>
        <begin position="1"/>
        <end position="22"/>
    </location>
</feature>
<evidence type="ECO:0000313" key="3">
    <source>
        <dbReference type="EMBL" id="CAE8593722.1"/>
    </source>
</evidence>
<evidence type="ECO:0000256" key="1">
    <source>
        <dbReference type="SAM" id="SignalP"/>
    </source>
</evidence>
<name>A0A813E060_POLGL</name>
<comment type="caution">
    <text evidence="3">The sequence shown here is derived from an EMBL/GenBank/DDBJ whole genome shotgun (WGS) entry which is preliminary data.</text>
</comment>
<dbReference type="InterPro" id="IPR056698">
    <property type="entry name" value="DUF7796"/>
</dbReference>
<evidence type="ECO:0000313" key="4">
    <source>
        <dbReference type="Proteomes" id="UP000654075"/>
    </source>
</evidence>
<dbReference type="Proteomes" id="UP000654075">
    <property type="component" value="Unassembled WGS sequence"/>
</dbReference>
<feature type="domain" description="DUF7796" evidence="2">
    <location>
        <begin position="245"/>
        <end position="319"/>
    </location>
</feature>
<proteinExistence type="predicted"/>
<dbReference type="Pfam" id="PF25072">
    <property type="entry name" value="DUF7796"/>
    <property type="match status" value="1"/>
</dbReference>